<name>B7FY98_PHATC</name>
<dbReference type="OrthoDB" id="542507at2759"/>
<dbReference type="Proteomes" id="UP000000759">
    <property type="component" value="Chromosome 7"/>
</dbReference>
<dbReference type="KEGG" id="pti:PHATRDRAFT_45612"/>
<dbReference type="GeneID" id="7200653"/>
<feature type="compositionally biased region" description="Basic and acidic residues" evidence="1">
    <location>
        <begin position="387"/>
        <end position="405"/>
    </location>
</feature>
<feature type="compositionally biased region" description="Polar residues" evidence="1">
    <location>
        <begin position="363"/>
        <end position="372"/>
    </location>
</feature>
<organism evidence="2 3">
    <name type="scientific">Phaeodactylum tricornutum (strain CCAP 1055/1)</name>
    <dbReference type="NCBI Taxonomy" id="556484"/>
    <lineage>
        <taxon>Eukaryota</taxon>
        <taxon>Sar</taxon>
        <taxon>Stramenopiles</taxon>
        <taxon>Ochrophyta</taxon>
        <taxon>Bacillariophyta</taxon>
        <taxon>Bacillariophyceae</taxon>
        <taxon>Bacillariophycidae</taxon>
        <taxon>Naviculales</taxon>
        <taxon>Phaeodactylaceae</taxon>
        <taxon>Phaeodactylum</taxon>
    </lineage>
</organism>
<evidence type="ECO:0000313" key="2">
    <source>
        <dbReference type="EMBL" id="EEC48684.1"/>
    </source>
</evidence>
<feature type="compositionally biased region" description="Polar residues" evidence="1">
    <location>
        <begin position="406"/>
        <end position="415"/>
    </location>
</feature>
<feature type="compositionally biased region" description="Low complexity" evidence="1">
    <location>
        <begin position="197"/>
        <end position="223"/>
    </location>
</feature>
<sequence length="497" mass="55136">MSVRLGLDFKELHSFFQEAFGPFREYARTTNEIDTDHEGEVDRGYCQKNKIHLTTGWYGWTYSEAVITQHFECCIPGSNPATARNPLRVRGFQVASLLPKTSSARLDCSHVAAYRASPHLSRSSFVSGSFTEQDFLSFPDRRPPHFIFHRVFTRFFHLISQLRKSFAKVALALIIAFSLVSNPALAVTGGRMGGSFGKSSSASMSRPMTRQSSPRSGSRGAPRVAIHNHNSRPRYRYRSTSMYGSFDDALLAPRCHRPVAARFSASDVVLLTGTSALIFYGVTNNFRGKRDGDESALGPGASVASVTIALDVPSRKNPNSVLHRLKRISERANMASRKGVQDLVSEVSLELLRQEKAVSSGKTYSQHFSSVTPAERDFQRQSIQSRSKFDRESVNKFGSEDRSERSQGAPTSLSLSKDRSQATKAVVTLHLAIEGDSTLLPPVRTRTDLLLALKKIAADVVVSDCLLSAEVLWAPEEDWDMLTERDIYADYPDLISV</sequence>
<accession>B7FY98</accession>
<dbReference type="InParanoid" id="B7FY98"/>
<feature type="region of interest" description="Disordered" evidence="1">
    <location>
        <begin position="363"/>
        <end position="417"/>
    </location>
</feature>
<dbReference type="PaxDb" id="2850-Phatr45612"/>
<proteinExistence type="predicted"/>
<dbReference type="STRING" id="556484.B7FY98"/>
<evidence type="ECO:0000256" key="1">
    <source>
        <dbReference type="SAM" id="MobiDB-lite"/>
    </source>
</evidence>
<gene>
    <name evidence="2" type="ORF">PHATRDRAFT_45612</name>
</gene>
<dbReference type="eggNOG" id="ENOG502QUI9">
    <property type="taxonomic scope" value="Eukaryota"/>
</dbReference>
<dbReference type="OMA" id="WERETVS"/>
<dbReference type="PANTHER" id="PTHR33975:SF2">
    <property type="entry name" value="MYELIN-ASSOCIATED OLIGODENDROCYTE BASIC PROTEIN"/>
    <property type="match status" value="1"/>
</dbReference>
<evidence type="ECO:0000313" key="3">
    <source>
        <dbReference type="Proteomes" id="UP000000759"/>
    </source>
</evidence>
<feature type="region of interest" description="Disordered" evidence="1">
    <location>
        <begin position="195"/>
        <end position="231"/>
    </location>
</feature>
<dbReference type="InterPro" id="IPR053023">
    <property type="entry name" value="FLAP_modulator"/>
</dbReference>
<dbReference type="Pfam" id="PF07466">
    <property type="entry name" value="DUF1517"/>
    <property type="match status" value="1"/>
</dbReference>
<dbReference type="InterPro" id="IPR010903">
    <property type="entry name" value="DUF1517"/>
</dbReference>
<dbReference type="RefSeq" id="XP_002179698.1">
    <property type="nucleotide sequence ID" value="XM_002179662.1"/>
</dbReference>
<keyword evidence="3" id="KW-1185">Reference proteome</keyword>
<dbReference type="PANTHER" id="PTHR33975">
    <property type="entry name" value="MYELIN-ASSOCIATED OLIGODENDROCYTE BASIC PROTEIN"/>
    <property type="match status" value="1"/>
</dbReference>
<reference evidence="2 3" key="1">
    <citation type="journal article" date="2008" name="Nature">
        <title>The Phaeodactylum genome reveals the evolutionary history of diatom genomes.</title>
        <authorList>
            <person name="Bowler C."/>
            <person name="Allen A.E."/>
            <person name="Badger J.H."/>
            <person name="Grimwood J."/>
            <person name="Jabbari K."/>
            <person name="Kuo A."/>
            <person name="Maheswari U."/>
            <person name="Martens C."/>
            <person name="Maumus F."/>
            <person name="Otillar R.P."/>
            <person name="Rayko E."/>
            <person name="Salamov A."/>
            <person name="Vandepoele K."/>
            <person name="Beszteri B."/>
            <person name="Gruber A."/>
            <person name="Heijde M."/>
            <person name="Katinka M."/>
            <person name="Mock T."/>
            <person name="Valentin K."/>
            <person name="Verret F."/>
            <person name="Berges J.A."/>
            <person name="Brownlee C."/>
            <person name="Cadoret J.P."/>
            <person name="Chiovitti A."/>
            <person name="Choi C.J."/>
            <person name="Coesel S."/>
            <person name="De Martino A."/>
            <person name="Detter J.C."/>
            <person name="Durkin C."/>
            <person name="Falciatore A."/>
            <person name="Fournet J."/>
            <person name="Haruta M."/>
            <person name="Huysman M.J."/>
            <person name="Jenkins B.D."/>
            <person name="Jiroutova K."/>
            <person name="Jorgensen R.E."/>
            <person name="Joubert Y."/>
            <person name="Kaplan A."/>
            <person name="Kroger N."/>
            <person name="Kroth P.G."/>
            <person name="La Roche J."/>
            <person name="Lindquist E."/>
            <person name="Lommer M."/>
            <person name="Martin-Jezequel V."/>
            <person name="Lopez P.J."/>
            <person name="Lucas S."/>
            <person name="Mangogna M."/>
            <person name="McGinnis K."/>
            <person name="Medlin L.K."/>
            <person name="Montsant A."/>
            <person name="Oudot-Le Secq M.P."/>
            <person name="Napoli C."/>
            <person name="Obornik M."/>
            <person name="Parker M.S."/>
            <person name="Petit J.L."/>
            <person name="Porcel B.M."/>
            <person name="Poulsen N."/>
            <person name="Robison M."/>
            <person name="Rychlewski L."/>
            <person name="Rynearson T.A."/>
            <person name="Schmutz J."/>
            <person name="Shapiro H."/>
            <person name="Siaut M."/>
            <person name="Stanley M."/>
            <person name="Sussman M.R."/>
            <person name="Taylor A.R."/>
            <person name="Vardi A."/>
            <person name="von Dassow P."/>
            <person name="Vyverman W."/>
            <person name="Willis A."/>
            <person name="Wyrwicz L.S."/>
            <person name="Rokhsar D.S."/>
            <person name="Weissenbach J."/>
            <person name="Armbrust E.V."/>
            <person name="Green B.R."/>
            <person name="Van de Peer Y."/>
            <person name="Grigoriev I.V."/>
        </authorList>
    </citation>
    <scope>NUCLEOTIDE SEQUENCE [LARGE SCALE GENOMIC DNA]</scope>
    <source>
        <strain evidence="2 3">CCAP 1055/1</strain>
    </source>
</reference>
<dbReference type="EMBL" id="CM000610">
    <property type="protein sequence ID" value="EEC48684.1"/>
    <property type="molecule type" value="Genomic_DNA"/>
</dbReference>
<reference evidence="3" key="2">
    <citation type="submission" date="2008-08" db="EMBL/GenBank/DDBJ databases">
        <authorList>
            <consortium name="Diatom Consortium"/>
            <person name="Grigoriev I."/>
            <person name="Grimwood J."/>
            <person name="Kuo A."/>
            <person name="Otillar R.P."/>
            <person name="Salamov A."/>
            <person name="Detter J.C."/>
            <person name="Lindquist E."/>
            <person name="Shapiro H."/>
            <person name="Lucas S."/>
            <person name="Glavina del Rio T."/>
            <person name="Pitluck S."/>
            <person name="Rokhsar D."/>
            <person name="Bowler C."/>
        </authorList>
    </citation>
    <scope>GENOME REANNOTATION</scope>
    <source>
        <strain evidence="3">CCAP 1055/1</strain>
    </source>
</reference>
<dbReference type="AlphaFoldDB" id="B7FY98"/>
<protein>
    <submittedName>
        <fullName evidence="2">Uncharacterized protein</fullName>
    </submittedName>
</protein>
<dbReference type="HOGENOM" id="CLU_549181_0_0_1"/>